<feature type="transmembrane region" description="Helical" evidence="1">
    <location>
        <begin position="6"/>
        <end position="25"/>
    </location>
</feature>
<keyword evidence="3" id="KW-1185">Reference proteome</keyword>
<sequence>MEMLDYLFYAGVLLLTHALYMAYCIREQLQAAHHAHSHIPVASFAGRNVSTTAMMVPITIEVLGGTLLGIAGFAHRHKMQDARLCDVIKYRRYDNQMNSGVGFIHFNHRGTVAYKRDELKDECKPLVQKKKD</sequence>
<keyword evidence="1" id="KW-0812">Transmembrane</keyword>
<dbReference type="AlphaFoldDB" id="A0A640KSP2"/>
<name>A0A640KSP2_LEITA</name>
<accession>A0A640KSP2</accession>
<proteinExistence type="predicted"/>
<keyword evidence="1" id="KW-1133">Transmembrane helix</keyword>
<evidence type="ECO:0000256" key="1">
    <source>
        <dbReference type="SAM" id="Phobius"/>
    </source>
</evidence>
<evidence type="ECO:0000313" key="2">
    <source>
        <dbReference type="EMBL" id="GET92291.1"/>
    </source>
</evidence>
<organism evidence="2 3">
    <name type="scientific">Leishmania tarentolae</name>
    <name type="common">Sauroleishmania tarentolae</name>
    <dbReference type="NCBI Taxonomy" id="5689"/>
    <lineage>
        <taxon>Eukaryota</taxon>
        <taxon>Discoba</taxon>
        <taxon>Euglenozoa</taxon>
        <taxon>Kinetoplastea</taxon>
        <taxon>Metakinetoplastina</taxon>
        <taxon>Trypanosomatida</taxon>
        <taxon>Trypanosomatidae</taxon>
        <taxon>Leishmaniinae</taxon>
        <taxon>Leishmania</taxon>
        <taxon>lizard Leishmania</taxon>
    </lineage>
</organism>
<reference evidence="2" key="1">
    <citation type="submission" date="2019-11" db="EMBL/GenBank/DDBJ databases">
        <title>Leishmania tarentolae CDS.</title>
        <authorList>
            <person name="Goto Y."/>
            <person name="Yamagishi J."/>
        </authorList>
    </citation>
    <scope>NUCLEOTIDE SEQUENCE [LARGE SCALE GENOMIC DNA]</scope>
    <source>
        <strain evidence="2">Parrot Tar II</strain>
    </source>
</reference>
<dbReference type="VEuPathDB" id="TriTrypDB:LtaPh_3421700"/>
<keyword evidence="1" id="KW-0472">Membrane</keyword>
<evidence type="ECO:0008006" key="4">
    <source>
        <dbReference type="Google" id="ProtNLM"/>
    </source>
</evidence>
<evidence type="ECO:0000313" key="3">
    <source>
        <dbReference type="Proteomes" id="UP000419144"/>
    </source>
</evidence>
<dbReference type="Proteomes" id="UP000419144">
    <property type="component" value="Unassembled WGS sequence"/>
</dbReference>
<comment type="caution">
    <text evidence="2">The sequence shown here is derived from an EMBL/GenBank/DDBJ whole genome shotgun (WGS) entry which is preliminary data.</text>
</comment>
<protein>
    <recommendedName>
        <fullName evidence="4">Membrane magnesium transporter</fullName>
    </recommendedName>
</protein>
<gene>
    <name evidence="2" type="ORF">LtaPh_3421700</name>
</gene>
<dbReference type="OrthoDB" id="269728at2759"/>
<dbReference type="EMBL" id="BLBS01000054">
    <property type="protein sequence ID" value="GET92291.1"/>
    <property type="molecule type" value="Genomic_DNA"/>
</dbReference>